<evidence type="ECO:0000313" key="8">
    <source>
        <dbReference type="Proteomes" id="UP000677244"/>
    </source>
</evidence>
<evidence type="ECO:0000259" key="6">
    <source>
        <dbReference type="Pfam" id="PF07715"/>
    </source>
</evidence>
<dbReference type="Pfam" id="PF07715">
    <property type="entry name" value="Plug"/>
    <property type="match status" value="1"/>
</dbReference>
<comment type="similarity">
    <text evidence="4">Belongs to the TonB-dependent receptor family.</text>
</comment>
<name>A0ABS3Z5Z5_9BACT</name>
<dbReference type="InterPro" id="IPR012910">
    <property type="entry name" value="Plug_dom"/>
</dbReference>
<dbReference type="EMBL" id="JAGHKO010000024">
    <property type="protein sequence ID" value="MBO9205182.1"/>
    <property type="molecule type" value="Genomic_DNA"/>
</dbReference>
<keyword evidence="3" id="KW-0998">Cell outer membrane</keyword>
<dbReference type="Pfam" id="PF13715">
    <property type="entry name" value="CarbopepD_reg_2"/>
    <property type="match status" value="1"/>
</dbReference>
<evidence type="ECO:0000256" key="1">
    <source>
        <dbReference type="ARBA" id="ARBA00004442"/>
    </source>
</evidence>
<comment type="subcellular location">
    <subcellularLocation>
        <location evidence="1 4">Cell outer membrane</location>
    </subcellularLocation>
</comment>
<evidence type="ECO:0000256" key="3">
    <source>
        <dbReference type="ARBA" id="ARBA00023237"/>
    </source>
</evidence>
<dbReference type="Pfam" id="PF00593">
    <property type="entry name" value="TonB_dep_Rec_b-barrel"/>
    <property type="match status" value="1"/>
</dbReference>
<proteinExistence type="inferred from homology"/>
<dbReference type="InterPro" id="IPR008969">
    <property type="entry name" value="CarboxyPept-like_regulatory"/>
</dbReference>
<sequence length="1057" mass="119318">MNKLTGILTVIIFFSFHLFSFGQVITLKDKISIQLKNTTAAQVIEELDRQSNYTFSYTREQLEKIAIKSFVFDNTSLGVALDNLQRLANLEFNLLGNTIAVKVNAKSATVPVQASQGKPGKLIGVVRNEKNEVMPGVTIIVDATNNSTTSSINGDYALTLPPGTYTLLFSFVGYQSKKITDAVVNEDEMTDLSVVLTAASKQMQAVVVTSGARRESTRSLLLAQKNNASMTNGISAEQIRVTPDNNTAQVLKRVSGITVQGEKFVTIRGVSDRYNNVLINGATLPSTEPNRRNFSFDIVPSALVDNIVVNKTATPDLPGEFTGGLIQINTKDVPVENFLNLTVGTGFNSASVAKEFIGFKRDKKAYLANVDGDRKWFGDGRIFQQQEYVKYYGSNDTAAMRKIGAQIPIRWQAYRYNYTPQQNYQLAGGVNKHLKNNSVIGAIAAVTYLNEQFYEEGEARSLQNFDVSSDRYRFNTTIGGLLNIAYKSKRHKLAWKNLYNNRYSNQYDERYGYQFNSGRGIENRTGEVTLTNRLLHTRLEGDHNLIKGIKLDWYGDYITLRREQPDGRFLVAEEQDSLGKHVYGYDFNTRLLLYGGLYSSLLDEKRKNTGGNLNIPFNLAKEKQNFKIGYSWSKREADYDATGLRILNPNGSDYAQSKKGLPYYEVINRNAITSGQLVYTPTYVRSETTGDQYTASQKLQASYAMLDLKLLKQLRLVGGMRYENNKMTVSTVFYDVLTGYPVFKDSSYYEKDWLPSANLIYSVTDKFNIRGAFSKTLARPDFVERSPYVYYDFMEQVQVTGQQSLEVSRIKNYDLRFEYYPSGNEIISASVFYKDFSNPVERFYNLGNPSNSVEYRNLYSATAKGYEIDIRKSLGFIDPGTPWLQNLYISSNYTYLKGEINYAVTSSPFTLKDTFYVEKGKRPIQGLSPYIINAGLNYQNKTWGFNIAYNRFGRRIVNGGTNPLLIQYENSRDVVDLQLSTRVLNQKAELKLNVSDLLNQYIIIYCNNVNRNPDGSRNPGLGGNDDPKGEAFNEALDLIIYKAKKGTNFSVSLSFKF</sequence>
<feature type="domain" description="TonB-dependent receptor plug" evidence="6">
    <location>
        <begin position="226"/>
        <end position="319"/>
    </location>
</feature>
<dbReference type="PANTHER" id="PTHR40980:SF5">
    <property type="entry name" value="TONB-DEPENDENT RECEPTOR"/>
    <property type="match status" value="1"/>
</dbReference>
<protein>
    <submittedName>
        <fullName evidence="7">TonB-dependent receptor</fullName>
    </submittedName>
</protein>
<dbReference type="InterPro" id="IPR037066">
    <property type="entry name" value="Plug_dom_sf"/>
</dbReference>
<reference evidence="7 8" key="1">
    <citation type="submission" date="2021-03" db="EMBL/GenBank/DDBJ databases">
        <title>Assistant Professor.</title>
        <authorList>
            <person name="Huq M.A."/>
        </authorList>
    </citation>
    <scope>NUCLEOTIDE SEQUENCE [LARGE SCALE GENOMIC DNA]</scope>
    <source>
        <strain evidence="7 8">MAH-29</strain>
    </source>
</reference>
<evidence type="ECO:0000259" key="5">
    <source>
        <dbReference type="Pfam" id="PF00593"/>
    </source>
</evidence>
<dbReference type="InterPro" id="IPR036942">
    <property type="entry name" value="Beta-barrel_TonB_sf"/>
</dbReference>
<keyword evidence="2 4" id="KW-0472">Membrane</keyword>
<keyword evidence="8" id="KW-1185">Reference proteome</keyword>
<dbReference type="Proteomes" id="UP000677244">
    <property type="component" value="Unassembled WGS sequence"/>
</dbReference>
<dbReference type="InterPro" id="IPR000531">
    <property type="entry name" value="Beta-barrel_TonB"/>
</dbReference>
<dbReference type="Gene3D" id="2.170.130.10">
    <property type="entry name" value="TonB-dependent receptor, plug domain"/>
    <property type="match status" value="1"/>
</dbReference>
<gene>
    <name evidence="7" type="ORF">J7I42_33150</name>
</gene>
<evidence type="ECO:0000256" key="2">
    <source>
        <dbReference type="ARBA" id="ARBA00023136"/>
    </source>
</evidence>
<keyword evidence="4" id="KW-0798">TonB box</keyword>
<keyword evidence="7" id="KW-0675">Receptor</keyword>
<dbReference type="PANTHER" id="PTHR40980">
    <property type="entry name" value="PLUG DOMAIN-CONTAINING PROTEIN"/>
    <property type="match status" value="1"/>
</dbReference>
<dbReference type="SUPFAM" id="SSF49464">
    <property type="entry name" value="Carboxypeptidase regulatory domain-like"/>
    <property type="match status" value="1"/>
</dbReference>
<organism evidence="7 8">
    <name type="scientific">Niastella soli</name>
    <dbReference type="NCBI Taxonomy" id="2821487"/>
    <lineage>
        <taxon>Bacteria</taxon>
        <taxon>Pseudomonadati</taxon>
        <taxon>Bacteroidota</taxon>
        <taxon>Chitinophagia</taxon>
        <taxon>Chitinophagales</taxon>
        <taxon>Chitinophagaceae</taxon>
        <taxon>Niastella</taxon>
    </lineage>
</organism>
<dbReference type="Gene3D" id="2.40.170.20">
    <property type="entry name" value="TonB-dependent receptor, beta-barrel domain"/>
    <property type="match status" value="1"/>
</dbReference>
<feature type="domain" description="TonB-dependent receptor-like beta-barrel" evidence="5">
    <location>
        <begin position="499"/>
        <end position="994"/>
    </location>
</feature>
<dbReference type="Gene3D" id="2.60.40.1120">
    <property type="entry name" value="Carboxypeptidase-like, regulatory domain"/>
    <property type="match status" value="1"/>
</dbReference>
<evidence type="ECO:0000313" key="7">
    <source>
        <dbReference type="EMBL" id="MBO9205182.1"/>
    </source>
</evidence>
<accession>A0ABS3Z5Z5</accession>
<dbReference type="RefSeq" id="WP_209144507.1">
    <property type="nucleotide sequence ID" value="NZ_JAGHKO010000024.1"/>
</dbReference>
<evidence type="ECO:0000256" key="4">
    <source>
        <dbReference type="RuleBase" id="RU003357"/>
    </source>
</evidence>
<comment type="caution">
    <text evidence="7">The sequence shown here is derived from an EMBL/GenBank/DDBJ whole genome shotgun (WGS) entry which is preliminary data.</text>
</comment>
<dbReference type="SUPFAM" id="SSF56935">
    <property type="entry name" value="Porins"/>
    <property type="match status" value="1"/>
</dbReference>